<evidence type="ECO:0000256" key="11">
    <source>
        <dbReference type="SAM" id="SignalP"/>
    </source>
</evidence>
<feature type="domain" description="Cadherin" evidence="12">
    <location>
        <begin position="259"/>
        <end position="364"/>
    </location>
</feature>
<keyword evidence="6 10" id="KW-1133">Transmembrane helix</keyword>
<evidence type="ECO:0000256" key="7">
    <source>
        <dbReference type="ARBA" id="ARBA00023136"/>
    </source>
</evidence>
<dbReference type="FunFam" id="2.60.40.60:FF:000002">
    <property type="entry name" value="Protocadherin alpha 2"/>
    <property type="match status" value="1"/>
</dbReference>
<dbReference type="InterPro" id="IPR002126">
    <property type="entry name" value="Cadherin-like_dom"/>
</dbReference>
<gene>
    <name evidence="13" type="primary">PCDH1</name>
    <name evidence="13" type="ORF">Ciccas_006528</name>
</gene>
<evidence type="ECO:0000313" key="13">
    <source>
        <dbReference type="EMBL" id="KAL3314845.1"/>
    </source>
</evidence>
<feature type="domain" description="Cadherin" evidence="12">
    <location>
        <begin position="391"/>
        <end position="496"/>
    </location>
</feature>
<keyword evidence="4 9" id="KW-0106">Calcium</keyword>
<feature type="domain" description="Cadherin" evidence="12">
    <location>
        <begin position="605"/>
        <end position="714"/>
    </location>
</feature>
<keyword evidence="14" id="KW-1185">Reference proteome</keyword>
<dbReference type="InterPro" id="IPR015919">
    <property type="entry name" value="Cadherin-like_sf"/>
</dbReference>
<evidence type="ECO:0000259" key="12">
    <source>
        <dbReference type="PROSITE" id="PS50268"/>
    </source>
</evidence>
<dbReference type="Proteomes" id="UP001626550">
    <property type="component" value="Unassembled WGS sequence"/>
</dbReference>
<feature type="domain" description="Cadherin" evidence="12">
    <location>
        <begin position="149"/>
        <end position="258"/>
    </location>
</feature>
<keyword evidence="5" id="KW-0130">Cell adhesion</keyword>
<dbReference type="CDD" id="cd11304">
    <property type="entry name" value="Cadherin_repeat"/>
    <property type="match status" value="6"/>
</dbReference>
<dbReference type="InterPro" id="IPR013164">
    <property type="entry name" value="Cadherin_N"/>
</dbReference>
<reference evidence="13 14" key="1">
    <citation type="submission" date="2024-11" db="EMBL/GenBank/DDBJ databases">
        <title>Adaptive evolution of stress response genes in parasites aligns with host niche diversity.</title>
        <authorList>
            <person name="Hahn C."/>
            <person name="Resl P."/>
        </authorList>
    </citation>
    <scope>NUCLEOTIDE SEQUENCE [LARGE SCALE GENOMIC DNA]</scope>
    <source>
        <strain evidence="13">EGGRZ-B1_66</strain>
        <tissue evidence="13">Body</tissue>
    </source>
</reference>
<feature type="chain" id="PRO_5044838632" evidence="11">
    <location>
        <begin position="24"/>
        <end position="1010"/>
    </location>
</feature>
<feature type="domain" description="Cadherin" evidence="12">
    <location>
        <begin position="499"/>
        <end position="605"/>
    </location>
</feature>
<keyword evidence="11" id="KW-0732">Signal</keyword>
<dbReference type="GO" id="GO:0007155">
    <property type="term" value="P:cell adhesion"/>
    <property type="evidence" value="ECO:0007669"/>
    <property type="project" value="UniProtKB-KW"/>
</dbReference>
<evidence type="ECO:0000256" key="3">
    <source>
        <dbReference type="ARBA" id="ARBA00022737"/>
    </source>
</evidence>
<dbReference type="InterPro" id="IPR050174">
    <property type="entry name" value="Protocadherin/Cadherin-CA"/>
</dbReference>
<keyword evidence="8" id="KW-0325">Glycoprotein</keyword>
<dbReference type="FunFam" id="2.60.40.60:FF:000092">
    <property type="entry name" value="Protocadherin 8"/>
    <property type="match status" value="2"/>
</dbReference>
<feature type="transmembrane region" description="Helical" evidence="10">
    <location>
        <begin position="895"/>
        <end position="917"/>
    </location>
</feature>
<dbReference type="Pfam" id="PF00028">
    <property type="entry name" value="Cadherin"/>
    <property type="match status" value="4"/>
</dbReference>
<evidence type="ECO:0000256" key="10">
    <source>
        <dbReference type="SAM" id="Phobius"/>
    </source>
</evidence>
<dbReference type="AlphaFoldDB" id="A0ABD2Q5N5"/>
<dbReference type="GO" id="GO:0016020">
    <property type="term" value="C:membrane"/>
    <property type="evidence" value="ECO:0007669"/>
    <property type="project" value="UniProtKB-SubCell"/>
</dbReference>
<keyword evidence="7 10" id="KW-0472">Membrane</keyword>
<dbReference type="PROSITE" id="PS50268">
    <property type="entry name" value="CADHERIN_2"/>
    <property type="match status" value="7"/>
</dbReference>
<dbReference type="PANTHER" id="PTHR24028">
    <property type="entry name" value="CADHERIN-87A"/>
    <property type="match status" value="1"/>
</dbReference>
<dbReference type="PRINTS" id="PR00205">
    <property type="entry name" value="CADHERIN"/>
</dbReference>
<dbReference type="Gene3D" id="2.60.40.60">
    <property type="entry name" value="Cadherins"/>
    <property type="match status" value="7"/>
</dbReference>
<dbReference type="SUPFAM" id="SSF49313">
    <property type="entry name" value="Cadherin-like"/>
    <property type="match status" value="7"/>
</dbReference>
<evidence type="ECO:0000313" key="14">
    <source>
        <dbReference type="Proteomes" id="UP001626550"/>
    </source>
</evidence>
<keyword evidence="2 10" id="KW-0812">Transmembrane</keyword>
<sequence>MSFRAMILLKNIMFLLMLKCVSSTTDNSELISYEVKEETDIGSFIGNLRVDSKNPKIRKAATFIIYDENDKTRLFRLDTSSGKLFIAKRIDLETLCSSTGPAIVQPSATSFECQIITIEVLVNMEFFINVRVHIIDINDNSPSFGKFSDEFIYTVNVSESAEIGYALNLDEASDPDLRNNGIQSYNLSGEDFDAGYFRINYTPPYPLSLIVAKALDAESKQYFTGQLIACDGGYPESRCTSQKLLVKVLDVNDNMPIFEKEVYEITISEATEIGSVILTVKATDADVESNSRISYELGQSPTRPMKKKFSIDPKSGEIFLSSQLDVGQGTSYELIVVANDGSSRMGHAKVIIRIIDVNDNQPWVKVRNIGEDHIHALSTHTLARPALYFKENQPAESPIGLIICGDDDLGDNSIVDCELVKGKESFRLNLTSFDMTAKKKKKAYLLHTRRTFDREAVPSGKIEITIRCFDQGTPQLTTEETIDVNVIDVNEFSPYFDPNLRDYYVEVFEDTPPGTLLFEAKATDNDATAIVHYKLSTEATEFFEIGQQSGKVTLSKLLNRENQDEINFEIYATDVESPALRDNGNVAMARATVRVLDVNDNKPILEEPHVFSIYENMPGQQIGRLTAFDPDQGNNGTVLFRLIAVRPGSRFEDNLTFALNGQTGELASLKPLDREETAEYSLSVELYDLGEPRQITSTSIQVRVNDRNDNSPQWEGVTRLNSKARFISRNFEEHLKGYSIRPPKYPQVKDLGILIIPAPLIPGFRLLRLSASDKDSPPNANLTFTLKTLFCLDSSFMDRYRDKNNNQQEEHSNFLTQFFLLNEANGDLTISSGPDNLGIKHSGVFELHFLVNDNGKPARQNMARLFVNVSKNPADDDWLYLASVFDSNNSVGLNLIIIMVTLTGLVSLCMLIAIILVRRKGFKYQIIHRLRRRQLVQPEHLQPYSNHMPVVGSPLFCPNADEGDKWLSALPYSSSLFNQYLTANTTPNITHKPFDTPEFYSTRMSKGLPI</sequence>
<keyword evidence="3" id="KW-0677">Repeat</keyword>
<feature type="domain" description="Cadherin" evidence="12">
    <location>
        <begin position="762"/>
        <end position="885"/>
    </location>
</feature>
<feature type="signal peptide" evidence="11">
    <location>
        <begin position="1"/>
        <end position="23"/>
    </location>
</feature>
<feature type="domain" description="Cadherin" evidence="12">
    <location>
        <begin position="27"/>
        <end position="144"/>
    </location>
</feature>
<evidence type="ECO:0000256" key="1">
    <source>
        <dbReference type="ARBA" id="ARBA00004167"/>
    </source>
</evidence>
<evidence type="ECO:0000256" key="8">
    <source>
        <dbReference type="ARBA" id="ARBA00023180"/>
    </source>
</evidence>
<dbReference type="PROSITE" id="PS00232">
    <property type="entry name" value="CADHERIN_1"/>
    <property type="match status" value="3"/>
</dbReference>
<protein>
    <submittedName>
        <fullName evidence="13">Protocadherin-1</fullName>
    </submittedName>
</protein>
<evidence type="ECO:0000256" key="2">
    <source>
        <dbReference type="ARBA" id="ARBA00022692"/>
    </source>
</evidence>
<comment type="subcellular location">
    <subcellularLocation>
        <location evidence="1">Membrane</location>
        <topology evidence="1">Single-pass membrane protein</topology>
    </subcellularLocation>
</comment>
<evidence type="ECO:0000256" key="6">
    <source>
        <dbReference type="ARBA" id="ARBA00022989"/>
    </source>
</evidence>
<evidence type="ECO:0000256" key="9">
    <source>
        <dbReference type="PROSITE-ProRule" id="PRU00043"/>
    </source>
</evidence>
<comment type="caution">
    <text evidence="13">The sequence shown here is derived from an EMBL/GenBank/DDBJ whole genome shotgun (WGS) entry which is preliminary data.</text>
</comment>
<proteinExistence type="predicted"/>
<dbReference type="EMBL" id="JBJKFK010000891">
    <property type="protein sequence ID" value="KAL3314845.1"/>
    <property type="molecule type" value="Genomic_DNA"/>
</dbReference>
<evidence type="ECO:0000256" key="4">
    <source>
        <dbReference type="ARBA" id="ARBA00022837"/>
    </source>
</evidence>
<evidence type="ECO:0000256" key="5">
    <source>
        <dbReference type="ARBA" id="ARBA00022889"/>
    </source>
</evidence>
<dbReference type="PANTHER" id="PTHR24028:SF146">
    <property type="entry name" value="CADHERIN 96CB, ISOFORM D-RELATED"/>
    <property type="match status" value="1"/>
</dbReference>
<name>A0ABD2Q5N5_9PLAT</name>
<dbReference type="GO" id="GO:0005509">
    <property type="term" value="F:calcium ion binding"/>
    <property type="evidence" value="ECO:0007669"/>
    <property type="project" value="UniProtKB-UniRule"/>
</dbReference>
<dbReference type="Pfam" id="PF08266">
    <property type="entry name" value="Cadherin_2"/>
    <property type="match status" value="1"/>
</dbReference>
<accession>A0ABD2Q5N5</accession>
<dbReference type="InterPro" id="IPR020894">
    <property type="entry name" value="Cadherin_CS"/>
</dbReference>
<organism evidence="13 14">
    <name type="scientific">Cichlidogyrus casuarinus</name>
    <dbReference type="NCBI Taxonomy" id="1844966"/>
    <lineage>
        <taxon>Eukaryota</taxon>
        <taxon>Metazoa</taxon>
        <taxon>Spiralia</taxon>
        <taxon>Lophotrochozoa</taxon>
        <taxon>Platyhelminthes</taxon>
        <taxon>Monogenea</taxon>
        <taxon>Monopisthocotylea</taxon>
        <taxon>Dactylogyridea</taxon>
        <taxon>Ancyrocephalidae</taxon>
        <taxon>Cichlidogyrus</taxon>
    </lineage>
</organism>
<dbReference type="SMART" id="SM00112">
    <property type="entry name" value="CA"/>
    <property type="match status" value="7"/>
</dbReference>